<gene>
    <name evidence="2" type="ORF">GUITHDRAFT_132402</name>
</gene>
<dbReference type="AlphaFoldDB" id="L1K0T1"/>
<evidence type="ECO:0000313" key="4">
    <source>
        <dbReference type="Proteomes" id="UP000011087"/>
    </source>
</evidence>
<dbReference type="HOGENOM" id="CLU_1725794_0_0_1"/>
<reference evidence="2 4" key="1">
    <citation type="journal article" date="2012" name="Nature">
        <title>Algal genomes reveal evolutionary mosaicism and the fate of nucleomorphs.</title>
        <authorList>
            <consortium name="DOE Joint Genome Institute"/>
            <person name="Curtis B.A."/>
            <person name="Tanifuji G."/>
            <person name="Burki F."/>
            <person name="Gruber A."/>
            <person name="Irimia M."/>
            <person name="Maruyama S."/>
            <person name="Arias M.C."/>
            <person name="Ball S.G."/>
            <person name="Gile G.H."/>
            <person name="Hirakawa Y."/>
            <person name="Hopkins J.F."/>
            <person name="Kuo A."/>
            <person name="Rensing S.A."/>
            <person name="Schmutz J."/>
            <person name="Symeonidi A."/>
            <person name="Elias M."/>
            <person name="Eveleigh R.J."/>
            <person name="Herman E.K."/>
            <person name="Klute M.J."/>
            <person name="Nakayama T."/>
            <person name="Obornik M."/>
            <person name="Reyes-Prieto A."/>
            <person name="Armbrust E.V."/>
            <person name="Aves S.J."/>
            <person name="Beiko R.G."/>
            <person name="Coutinho P."/>
            <person name="Dacks J.B."/>
            <person name="Durnford D.G."/>
            <person name="Fast N.M."/>
            <person name="Green B.R."/>
            <person name="Grisdale C.J."/>
            <person name="Hempel F."/>
            <person name="Henrissat B."/>
            <person name="Hoppner M.P."/>
            <person name="Ishida K."/>
            <person name="Kim E."/>
            <person name="Koreny L."/>
            <person name="Kroth P.G."/>
            <person name="Liu Y."/>
            <person name="Malik S.B."/>
            <person name="Maier U.G."/>
            <person name="McRose D."/>
            <person name="Mock T."/>
            <person name="Neilson J.A."/>
            <person name="Onodera N.T."/>
            <person name="Poole A.M."/>
            <person name="Pritham E.J."/>
            <person name="Richards T.A."/>
            <person name="Rocap G."/>
            <person name="Roy S.W."/>
            <person name="Sarai C."/>
            <person name="Schaack S."/>
            <person name="Shirato S."/>
            <person name="Slamovits C.H."/>
            <person name="Spencer D.F."/>
            <person name="Suzuki S."/>
            <person name="Worden A.Z."/>
            <person name="Zauner S."/>
            <person name="Barry K."/>
            <person name="Bell C."/>
            <person name="Bharti A.K."/>
            <person name="Crow J.A."/>
            <person name="Grimwood J."/>
            <person name="Kramer R."/>
            <person name="Lindquist E."/>
            <person name="Lucas S."/>
            <person name="Salamov A."/>
            <person name="McFadden G.I."/>
            <person name="Lane C.E."/>
            <person name="Keeling P.J."/>
            <person name="Gray M.W."/>
            <person name="Grigoriev I.V."/>
            <person name="Archibald J.M."/>
        </authorList>
    </citation>
    <scope>NUCLEOTIDE SEQUENCE</scope>
    <source>
        <strain evidence="2 4">CCMP2712</strain>
    </source>
</reference>
<feature type="region of interest" description="Disordered" evidence="1">
    <location>
        <begin position="112"/>
        <end position="135"/>
    </location>
</feature>
<dbReference type="KEGG" id="gtt:GUITHDRAFT_132402"/>
<proteinExistence type="predicted"/>
<reference evidence="3" key="3">
    <citation type="submission" date="2016-03" db="UniProtKB">
        <authorList>
            <consortium name="EnsemblProtists"/>
        </authorList>
    </citation>
    <scope>IDENTIFICATION</scope>
</reference>
<dbReference type="GeneID" id="17310942"/>
<dbReference type="EnsemblProtists" id="EKX53973">
    <property type="protein sequence ID" value="EKX53973"/>
    <property type="gene ID" value="GUITHDRAFT_132402"/>
</dbReference>
<dbReference type="PaxDb" id="55529-EKX53973"/>
<name>L1K0T1_GUITC</name>
<dbReference type="EMBL" id="JH992968">
    <property type="protein sequence ID" value="EKX53973.1"/>
    <property type="molecule type" value="Genomic_DNA"/>
</dbReference>
<protein>
    <submittedName>
        <fullName evidence="2 3">Uncharacterized protein</fullName>
    </submittedName>
</protein>
<organism evidence="2">
    <name type="scientific">Guillardia theta (strain CCMP2712)</name>
    <name type="common">Cryptophyte</name>
    <dbReference type="NCBI Taxonomy" id="905079"/>
    <lineage>
        <taxon>Eukaryota</taxon>
        <taxon>Cryptophyceae</taxon>
        <taxon>Pyrenomonadales</taxon>
        <taxon>Geminigeraceae</taxon>
        <taxon>Guillardia</taxon>
    </lineage>
</organism>
<evidence type="ECO:0000313" key="2">
    <source>
        <dbReference type="EMBL" id="EKX53973.1"/>
    </source>
</evidence>
<dbReference type="Proteomes" id="UP000011087">
    <property type="component" value="Unassembled WGS sequence"/>
</dbReference>
<evidence type="ECO:0000313" key="3">
    <source>
        <dbReference type="EnsemblProtists" id="EKX53973"/>
    </source>
</evidence>
<reference evidence="4" key="2">
    <citation type="submission" date="2012-11" db="EMBL/GenBank/DDBJ databases">
        <authorList>
            <person name="Kuo A."/>
            <person name="Curtis B.A."/>
            <person name="Tanifuji G."/>
            <person name="Burki F."/>
            <person name="Gruber A."/>
            <person name="Irimia M."/>
            <person name="Maruyama S."/>
            <person name="Arias M.C."/>
            <person name="Ball S.G."/>
            <person name="Gile G.H."/>
            <person name="Hirakawa Y."/>
            <person name="Hopkins J.F."/>
            <person name="Rensing S.A."/>
            <person name="Schmutz J."/>
            <person name="Symeonidi A."/>
            <person name="Elias M."/>
            <person name="Eveleigh R.J."/>
            <person name="Herman E.K."/>
            <person name="Klute M.J."/>
            <person name="Nakayama T."/>
            <person name="Obornik M."/>
            <person name="Reyes-Prieto A."/>
            <person name="Armbrust E.V."/>
            <person name="Aves S.J."/>
            <person name="Beiko R.G."/>
            <person name="Coutinho P."/>
            <person name="Dacks J.B."/>
            <person name="Durnford D.G."/>
            <person name="Fast N.M."/>
            <person name="Green B.R."/>
            <person name="Grisdale C."/>
            <person name="Hempe F."/>
            <person name="Henrissat B."/>
            <person name="Hoppner M.P."/>
            <person name="Ishida K.-I."/>
            <person name="Kim E."/>
            <person name="Koreny L."/>
            <person name="Kroth P.G."/>
            <person name="Liu Y."/>
            <person name="Malik S.-B."/>
            <person name="Maier U.G."/>
            <person name="McRose D."/>
            <person name="Mock T."/>
            <person name="Neilson J.A."/>
            <person name="Onodera N.T."/>
            <person name="Poole A.M."/>
            <person name="Pritham E.J."/>
            <person name="Richards T.A."/>
            <person name="Rocap G."/>
            <person name="Roy S.W."/>
            <person name="Sarai C."/>
            <person name="Schaack S."/>
            <person name="Shirato S."/>
            <person name="Slamovits C.H."/>
            <person name="Spencer D.F."/>
            <person name="Suzuki S."/>
            <person name="Worden A.Z."/>
            <person name="Zauner S."/>
            <person name="Barry K."/>
            <person name="Bell C."/>
            <person name="Bharti A.K."/>
            <person name="Crow J.A."/>
            <person name="Grimwood J."/>
            <person name="Kramer R."/>
            <person name="Lindquist E."/>
            <person name="Lucas S."/>
            <person name="Salamov A."/>
            <person name="McFadden G.I."/>
            <person name="Lane C.E."/>
            <person name="Keeling P.J."/>
            <person name="Gray M.W."/>
            <person name="Grigoriev I.V."/>
            <person name="Archibald J.M."/>
        </authorList>
    </citation>
    <scope>NUCLEOTIDE SEQUENCE</scope>
    <source>
        <strain evidence="4">CCMP2712</strain>
    </source>
</reference>
<dbReference type="RefSeq" id="XP_005840953.1">
    <property type="nucleotide sequence ID" value="XM_005840896.1"/>
</dbReference>
<sequence length="152" mass="16543">MVAGSQAQKVLVSLGISSLGLIAALVVVWSSTTTRGALEATSETVTATPPVNLPDAQASLKNMQNDADKAESMQMKINHLWKQVVADARQGFYKYEKGNPYWDDSVTFTLEKEDNEDEGADGDQPAAKLTSKEAEPDVVVKWEKELAESKQL</sequence>
<keyword evidence="4" id="KW-1185">Reference proteome</keyword>
<evidence type="ECO:0000256" key="1">
    <source>
        <dbReference type="SAM" id="MobiDB-lite"/>
    </source>
</evidence>
<accession>L1K0T1</accession>